<accession>A0A8U0A7I5</accession>
<organism evidence="1 2">
    <name type="scientific">Halocatena salina</name>
    <dbReference type="NCBI Taxonomy" id="2934340"/>
    <lineage>
        <taxon>Archaea</taxon>
        <taxon>Methanobacteriati</taxon>
        <taxon>Methanobacteriota</taxon>
        <taxon>Stenosarchaea group</taxon>
        <taxon>Halobacteria</taxon>
        <taxon>Halobacteriales</taxon>
        <taxon>Natronomonadaceae</taxon>
        <taxon>Halocatena</taxon>
    </lineage>
</organism>
<sequence length="151" mass="16626">MSNSNKEPEPPDTLSDALIQRIDSLQLPELKAILSYVERRIEALRTPIEEEIEATAAGDVLQIENHGAYALVRKHPPDSDGPGANTEIVSLYHVRREPQLDGTESLHWAYLGDVHNSEQIRCNSCGCHLDKNASVCPHCGSENVSQSETEG</sequence>
<evidence type="ECO:0000313" key="2">
    <source>
        <dbReference type="Proteomes" id="UP000831768"/>
    </source>
</evidence>
<proteinExistence type="predicted"/>
<dbReference type="RefSeq" id="WP_247995450.1">
    <property type="nucleotide sequence ID" value="NZ_CP096021.1"/>
</dbReference>
<dbReference type="GeneID" id="71929477"/>
<reference evidence="1" key="1">
    <citation type="submission" date="2022-04" db="EMBL/GenBank/DDBJ databases">
        <title>Halocatena sp. nov., isolated from a salt lake.</title>
        <authorList>
            <person name="Cui H.-L."/>
        </authorList>
    </citation>
    <scope>NUCLEOTIDE SEQUENCE</scope>
    <source>
        <strain evidence="1">AD-1</strain>
        <plasmid evidence="1">unnamed2</plasmid>
    </source>
</reference>
<keyword evidence="1" id="KW-0614">Plasmid</keyword>
<evidence type="ECO:0000313" key="1">
    <source>
        <dbReference type="EMBL" id="UPM44796.1"/>
    </source>
</evidence>
<geneLocation type="plasmid" evidence="1 2">
    <name>unnamed2</name>
</geneLocation>
<dbReference type="KEGG" id="haad:MW046_15480"/>
<protein>
    <submittedName>
        <fullName evidence="1">Zinc ribbon domain-containing protein</fullName>
    </submittedName>
</protein>
<dbReference type="Proteomes" id="UP000831768">
    <property type="component" value="Plasmid unnamed2"/>
</dbReference>
<name>A0A8U0A7I5_9EURY</name>
<dbReference type="EMBL" id="CP096021">
    <property type="protein sequence ID" value="UPM44796.1"/>
    <property type="molecule type" value="Genomic_DNA"/>
</dbReference>
<dbReference type="AlphaFoldDB" id="A0A8U0A7I5"/>
<gene>
    <name evidence="1" type="ORF">MW046_15480</name>
</gene>
<keyword evidence="2" id="KW-1185">Reference proteome</keyword>